<feature type="transmembrane region" description="Helical" evidence="1">
    <location>
        <begin position="6"/>
        <end position="25"/>
    </location>
</feature>
<evidence type="ECO:0000313" key="2">
    <source>
        <dbReference type="EMBL" id="MDI2091747.1"/>
    </source>
</evidence>
<keyword evidence="1" id="KW-1133">Transmembrane helix</keyword>
<accession>A0ABT6Q3P3</accession>
<reference evidence="2" key="1">
    <citation type="submission" date="2023-05" db="EMBL/GenBank/DDBJ databases">
        <title>Whole genome sequence of Commensalibacter sp.</title>
        <authorList>
            <person name="Charoenyingcharoen P."/>
            <person name="Yukphan P."/>
        </authorList>
    </citation>
    <scope>NUCLEOTIDE SEQUENCE</scope>
    <source>
        <strain evidence="2">TBRC 16381</strain>
    </source>
</reference>
<dbReference type="Proteomes" id="UP001431634">
    <property type="component" value="Unassembled WGS sequence"/>
</dbReference>
<evidence type="ECO:0000313" key="3">
    <source>
        <dbReference type="Proteomes" id="UP001431634"/>
    </source>
</evidence>
<keyword evidence="1" id="KW-0472">Membrane</keyword>
<evidence type="ECO:0000256" key="1">
    <source>
        <dbReference type="SAM" id="Phobius"/>
    </source>
</evidence>
<keyword evidence="3" id="KW-1185">Reference proteome</keyword>
<comment type="caution">
    <text evidence="2">The sequence shown here is derived from an EMBL/GenBank/DDBJ whole genome shotgun (WGS) entry which is preliminary data.</text>
</comment>
<protein>
    <submittedName>
        <fullName evidence="2">Uncharacterized protein</fullName>
    </submittedName>
</protein>
<name>A0ABT6Q3P3_9PROT</name>
<organism evidence="2 3">
    <name type="scientific">Commensalibacter oyaizuii</name>
    <dbReference type="NCBI Taxonomy" id="3043873"/>
    <lineage>
        <taxon>Bacteria</taxon>
        <taxon>Pseudomonadati</taxon>
        <taxon>Pseudomonadota</taxon>
        <taxon>Alphaproteobacteria</taxon>
        <taxon>Acetobacterales</taxon>
        <taxon>Acetobacteraceae</taxon>
    </lineage>
</organism>
<gene>
    <name evidence="2" type="ORF">QJV27_10265</name>
</gene>
<sequence length="49" mass="5569">MGIFGSMIILSIISYSAFIFFMKVIGASQGKELDTQERISKDTEEFNKF</sequence>
<proteinExistence type="predicted"/>
<dbReference type="EMBL" id="JASBAO010000001">
    <property type="protein sequence ID" value="MDI2091747.1"/>
    <property type="molecule type" value="Genomic_DNA"/>
</dbReference>
<keyword evidence="1" id="KW-0812">Transmembrane</keyword>
<dbReference type="RefSeq" id="WP_281448832.1">
    <property type="nucleotide sequence ID" value="NZ_JASBAO010000001.1"/>
</dbReference>